<dbReference type="AlphaFoldDB" id="A0A1G9URR8"/>
<name>A0A1G9URR8_9PROT</name>
<feature type="domain" description="O-antigen ligase-related" evidence="5">
    <location>
        <begin position="193"/>
        <end position="335"/>
    </location>
</feature>
<sequence>MAQGQDRVGWVGVTTFAFALPWCIAGAGLLPPMAVLMSLAAFPVDARFWRPRGFSLPLALGGLFLAWVGISYLWSPYDNPEQLPKTLIGVPLYLLLALRVGGLDGRWRTRCEASMIFLVVALGLYLLAETLTGGAMTHAFKIAVEGYDALPEADVMIYVNRNLGHAAVPLILLAGPAALIAYRAGGLIVGVAVIVLAAISAFSFGTEVNAVAFTLGLLAAISTAFWPRPMIAGIFGVVAGGVLVVPVVLPGLIAVMPEGLRDSLPLSWVWRLEIWTYVSELIKDKPLFGYGLDASRPLNGEMELAGYQIEMLPMHPHNASLQIWLETGLIGATLLTCALVFLGGRIASASRLTRDQAMATSWVLVSYVSLVLFSYGVWQEWHQAAAALAVTAVLFLGARKPAQ</sequence>
<gene>
    <name evidence="6" type="ORF">SAMN04488568_11633</name>
</gene>
<keyword evidence="2" id="KW-0812">Transmembrane</keyword>
<keyword evidence="7" id="KW-1185">Reference proteome</keyword>
<dbReference type="STRING" id="144026.SAMN04488568_11633"/>
<reference evidence="6 7" key="1">
    <citation type="submission" date="2016-10" db="EMBL/GenBank/DDBJ databases">
        <authorList>
            <person name="de Groot N.N."/>
        </authorList>
    </citation>
    <scope>NUCLEOTIDE SEQUENCE [LARGE SCALE GENOMIC DNA]</scope>
    <source>
        <strain evidence="6 7">DSM 16077</strain>
    </source>
</reference>
<comment type="subcellular location">
    <subcellularLocation>
        <location evidence="1">Membrane</location>
        <topology evidence="1">Multi-pass membrane protein</topology>
    </subcellularLocation>
</comment>
<evidence type="ECO:0000256" key="2">
    <source>
        <dbReference type="ARBA" id="ARBA00022692"/>
    </source>
</evidence>
<keyword evidence="6" id="KW-0436">Ligase</keyword>
<dbReference type="OrthoDB" id="8050531at2"/>
<dbReference type="PANTHER" id="PTHR37422:SF13">
    <property type="entry name" value="LIPOPOLYSACCHARIDE BIOSYNTHESIS PROTEIN PA4999-RELATED"/>
    <property type="match status" value="1"/>
</dbReference>
<dbReference type="InterPro" id="IPR051533">
    <property type="entry name" value="WaaL-like"/>
</dbReference>
<keyword evidence="3" id="KW-1133">Transmembrane helix</keyword>
<proteinExistence type="predicted"/>
<dbReference type="GO" id="GO:0016874">
    <property type="term" value="F:ligase activity"/>
    <property type="evidence" value="ECO:0007669"/>
    <property type="project" value="UniProtKB-KW"/>
</dbReference>
<dbReference type="PANTHER" id="PTHR37422">
    <property type="entry name" value="TEICHURONIC ACID BIOSYNTHESIS PROTEIN TUAE"/>
    <property type="match status" value="1"/>
</dbReference>
<dbReference type="Proteomes" id="UP000199759">
    <property type="component" value="Unassembled WGS sequence"/>
</dbReference>
<dbReference type="RefSeq" id="WP_091771018.1">
    <property type="nucleotide sequence ID" value="NZ_FNHG01000016.1"/>
</dbReference>
<keyword evidence="4" id="KW-0472">Membrane</keyword>
<dbReference type="Pfam" id="PF04932">
    <property type="entry name" value="Wzy_C"/>
    <property type="match status" value="1"/>
</dbReference>
<evidence type="ECO:0000256" key="1">
    <source>
        <dbReference type="ARBA" id="ARBA00004141"/>
    </source>
</evidence>
<evidence type="ECO:0000313" key="6">
    <source>
        <dbReference type="EMBL" id="SDM62590.1"/>
    </source>
</evidence>
<dbReference type="EMBL" id="FNHG01000016">
    <property type="protein sequence ID" value="SDM62590.1"/>
    <property type="molecule type" value="Genomic_DNA"/>
</dbReference>
<dbReference type="GO" id="GO:0016020">
    <property type="term" value="C:membrane"/>
    <property type="evidence" value="ECO:0007669"/>
    <property type="project" value="UniProtKB-SubCell"/>
</dbReference>
<accession>A0A1G9URR8</accession>
<organism evidence="6 7">
    <name type="scientific">Maricaulis salignorans</name>
    <dbReference type="NCBI Taxonomy" id="144026"/>
    <lineage>
        <taxon>Bacteria</taxon>
        <taxon>Pseudomonadati</taxon>
        <taxon>Pseudomonadota</taxon>
        <taxon>Alphaproteobacteria</taxon>
        <taxon>Maricaulales</taxon>
        <taxon>Maricaulaceae</taxon>
        <taxon>Maricaulis</taxon>
    </lineage>
</organism>
<dbReference type="InterPro" id="IPR007016">
    <property type="entry name" value="O-antigen_ligase-rel_domated"/>
</dbReference>
<evidence type="ECO:0000256" key="3">
    <source>
        <dbReference type="ARBA" id="ARBA00022989"/>
    </source>
</evidence>
<evidence type="ECO:0000313" key="7">
    <source>
        <dbReference type="Proteomes" id="UP000199759"/>
    </source>
</evidence>
<protein>
    <submittedName>
        <fullName evidence="6">O-antigen ligase</fullName>
    </submittedName>
</protein>
<evidence type="ECO:0000256" key="4">
    <source>
        <dbReference type="ARBA" id="ARBA00023136"/>
    </source>
</evidence>
<evidence type="ECO:0000259" key="5">
    <source>
        <dbReference type="Pfam" id="PF04932"/>
    </source>
</evidence>